<feature type="domain" description="Glycosyltransferase 2-like" evidence="3">
    <location>
        <begin position="5"/>
        <end position="121"/>
    </location>
</feature>
<keyword evidence="2 4" id="KW-0808">Transferase</keyword>
<accession>A0A1G9PVP8</accession>
<dbReference type="PANTHER" id="PTHR22916:SF51">
    <property type="entry name" value="GLYCOSYLTRANSFERASE EPSH-RELATED"/>
    <property type="match status" value="1"/>
</dbReference>
<dbReference type="CDD" id="cd00761">
    <property type="entry name" value="Glyco_tranf_GTA_type"/>
    <property type="match status" value="1"/>
</dbReference>
<organism evidence="4 5">
    <name type="scientific">Megasphaera paucivorans</name>
    <dbReference type="NCBI Taxonomy" id="349095"/>
    <lineage>
        <taxon>Bacteria</taxon>
        <taxon>Bacillati</taxon>
        <taxon>Bacillota</taxon>
        <taxon>Negativicutes</taxon>
        <taxon>Veillonellales</taxon>
        <taxon>Veillonellaceae</taxon>
        <taxon>Megasphaera</taxon>
    </lineage>
</organism>
<dbReference type="Gene3D" id="3.90.550.10">
    <property type="entry name" value="Spore Coat Polysaccharide Biosynthesis Protein SpsA, Chain A"/>
    <property type="match status" value="1"/>
</dbReference>
<evidence type="ECO:0000256" key="1">
    <source>
        <dbReference type="ARBA" id="ARBA00022676"/>
    </source>
</evidence>
<evidence type="ECO:0000313" key="5">
    <source>
        <dbReference type="Proteomes" id="UP000199309"/>
    </source>
</evidence>
<dbReference type="EMBL" id="FNHQ01000001">
    <property type="protein sequence ID" value="SDM02846.1"/>
    <property type="molecule type" value="Genomic_DNA"/>
</dbReference>
<dbReference type="PANTHER" id="PTHR22916">
    <property type="entry name" value="GLYCOSYLTRANSFERASE"/>
    <property type="match status" value="1"/>
</dbReference>
<name>A0A1G9PVP8_9FIRM</name>
<dbReference type="STRING" id="349095.SAMN05660299_00017"/>
<keyword evidence="5" id="KW-1185">Reference proteome</keyword>
<evidence type="ECO:0000313" key="4">
    <source>
        <dbReference type="EMBL" id="SDM02846.1"/>
    </source>
</evidence>
<dbReference type="Pfam" id="PF00535">
    <property type="entry name" value="Glycos_transf_2"/>
    <property type="match status" value="1"/>
</dbReference>
<sequence length="324" mass="38030">MTKLSIIVPIYNAEKYLEDTIKSILRQSYYDFELLLVDDGSTDSSLKICNKFLLQDARIRVLHKENGGVSSARNSGLTESIGQYIVFVDADDLIEPDMYQNLIEALERSHADIAMCGFVAEVIYKPSVYNFSTVPIICRHPLELLLNEKVGTGCIWNKVFCKNLIKSVRFDETIVYSEDQLFITEVLMQCNTVVVLPQILYHYMQHPSSLSWQDGNYDIWKGNFRARKRIYQLILSQKSEEVLQKYAFEEYVKAIFALIRYTIKYREKDEYYHIINRYGVIINKYLDSGAVSYGKFWEYKTYIKSYRIASIIHYYPKYLKNIKH</sequence>
<dbReference type="InterPro" id="IPR029044">
    <property type="entry name" value="Nucleotide-diphossugar_trans"/>
</dbReference>
<dbReference type="GO" id="GO:0016757">
    <property type="term" value="F:glycosyltransferase activity"/>
    <property type="evidence" value="ECO:0007669"/>
    <property type="project" value="UniProtKB-KW"/>
</dbReference>
<reference evidence="4 5" key="1">
    <citation type="submission" date="2016-10" db="EMBL/GenBank/DDBJ databases">
        <authorList>
            <person name="de Groot N.N."/>
        </authorList>
    </citation>
    <scope>NUCLEOTIDE SEQUENCE [LARGE SCALE GENOMIC DNA]</scope>
    <source>
        <strain evidence="4 5">DSM 16981</strain>
    </source>
</reference>
<gene>
    <name evidence="4" type="ORF">SAMN05660299_00017</name>
</gene>
<proteinExistence type="predicted"/>
<protein>
    <submittedName>
        <fullName evidence="4">Glycosyltransferase involved in cell wall bisynthesis</fullName>
    </submittedName>
</protein>
<dbReference type="SUPFAM" id="SSF53448">
    <property type="entry name" value="Nucleotide-diphospho-sugar transferases"/>
    <property type="match status" value="1"/>
</dbReference>
<dbReference type="RefSeq" id="WP_091647104.1">
    <property type="nucleotide sequence ID" value="NZ_FNHQ01000001.1"/>
</dbReference>
<keyword evidence="1" id="KW-0328">Glycosyltransferase</keyword>
<dbReference type="OrthoDB" id="396512at2"/>
<evidence type="ECO:0000259" key="3">
    <source>
        <dbReference type="Pfam" id="PF00535"/>
    </source>
</evidence>
<evidence type="ECO:0000256" key="2">
    <source>
        <dbReference type="ARBA" id="ARBA00022679"/>
    </source>
</evidence>
<dbReference type="Proteomes" id="UP000199309">
    <property type="component" value="Unassembled WGS sequence"/>
</dbReference>
<dbReference type="InterPro" id="IPR001173">
    <property type="entry name" value="Glyco_trans_2-like"/>
</dbReference>
<dbReference type="AlphaFoldDB" id="A0A1G9PVP8"/>